<dbReference type="EMBL" id="LR699553">
    <property type="protein sequence ID" value="VVD28836.1"/>
    <property type="molecule type" value="Genomic_DNA"/>
</dbReference>
<dbReference type="KEGG" id="pdio:PDMSB3_2380"/>
<sequence>MIYGVELPARHQRPFLIADGLCRYLKEHRGEEPVERVLHPERKRKLCNELRMRHKGVVRRVLVQ</sequence>
<evidence type="ECO:0000313" key="2">
    <source>
        <dbReference type="Proteomes" id="UP000325811"/>
    </source>
</evidence>
<organism evidence="1 2">
    <name type="scientific">Paraburkholderia dioscoreae</name>
    <dbReference type="NCBI Taxonomy" id="2604047"/>
    <lineage>
        <taxon>Bacteria</taxon>
        <taxon>Pseudomonadati</taxon>
        <taxon>Pseudomonadota</taxon>
        <taxon>Betaproteobacteria</taxon>
        <taxon>Burkholderiales</taxon>
        <taxon>Burkholderiaceae</taxon>
        <taxon>Paraburkholderia</taxon>
    </lineage>
</organism>
<dbReference type="AlphaFoldDB" id="A0A5Q4YVI5"/>
<accession>A0A5Q4YVI5</accession>
<keyword evidence="2" id="KW-1185">Reference proteome</keyword>
<name>A0A5Q4YVI5_9BURK</name>
<protein>
    <submittedName>
        <fullName evidence="1">Uncharacterized protein</fullName>
    </submittedName>
</protein>
<dbReference type="Proteomes" id="UP000325811">
    <property type="component" value="Chromosome I"/>
</dbReference>
<evidence type="ECO:0000313" key="1">
    <source>
        <dbReference type="EMBL" id="VVD28836.1"/>
    </source>
</evidence>
<proteinExistence type="predicted"/>
<reference evidence="1 2" key="1">
    <citation type="submission" date="2019-08" db="EMBL/GenBank/DDBJ databases">
        <authorList>
            <person name="Herpell B J."/>
        </authorList>
    </citation>
    <scope>NUCLEOTIDE SEQUENCE [LARGE SCALE GENOMIC DNA]</scope>
    <source>
        <strain evidence="2">Msb3</strain>
    </source>
</reference>
<gene>
    <name evidence="1" type="ORF">PDMSB3_2380</name>
</gene>